<gene>
    <name evidence="2" type="ORF">PoB_005851200</name>
</gene>
<dbReference type="Proteomes" id="UP000735302">
    <property type="component" value="Unassembled WGS sequence"/>
</dbReference>
<evidence type="ECO:0000313" key="3">
    <source>
        <dbReference type="Proteomes" id="UP000735302"/>
    </source>
</evidence>
<keyword evidence="3" id="KW-1185">Reference proteome</keyword>
<organism evidence="2 3">
    <name type="scientific">Plakobranchus ocellatus</name>
    <dbReference type="NCBI Taxonomy" id="259542"/>
    <lineage>
        <taxon>Eukaryota</taxon>
        <taxon>Metazoa</taxon>
        <taxon>Spiralia</taxon>
        <taxon>Lophotrochozoa</taxon>
        <taxon>Mollusca</taxon>
        <taxon>Gastropoda</taxon>
        <taxon>Heterobranchia</taxon>
        <taxon>Euthyneura</taxon>
        <taxon>Panpulmonata</taxon>
        <taxon>Sacoglossa</taxon>
        <taxon>Placobranchoidea</taxon>
        <taxon>Plakobranchidae</taxon>
        <taxon>Plakobranchus</taxon>
    </lineage>
</organism>
<feature type="compositionally biased region" description="Basic and acidic residues" evidence="1">
    <location>
        <begin position="20"/>
        <end position="33"/>
    </location>
</feature>
<reference evidence="2 3" key="1">
    <citation type="journal article" date="2021" name="Elife">
        <title>Chloroplast acquisition without the gene transfer in kleptoplastic sea slugs, Plakobranchus ocellatus.</title>
        <authorList>
            <person name="Maeda T."/>
            <person name="Takahashi S."/>
            <person name="Yoshida T."/>
            <person name="Shimamura S."/>
            <person name="Takaki Y."/>
            <person name="Nagai Y."/>
            <person name="Toyoda A."/>
            <person name="Suzuki Y."/>
            <person name="Arimoto A."/>
            <person name="Ishii H."/>
            <person name="Satoh N."/>
            <person name="Nishiyama T."/>
            <person name="Hasebe M."/>
            <person name="Maruyama T."/>
            <person name="Minagawa J."/>
            <person name="Obokata J."/>
            <person name="Shigenobu S."/>
        </authorList>
    </citation>
    <scope>NUCLEOTIDE SEQUENCE [LARGE SCALE GENOMIC DNA]</scope>
</reference>
<sequence length="602" mass="69150">MADGEERPQLTDRPKKRKINDRASDLLKQERLSSHTTGGSCNCTRFQCFEVTTAPERENLIAKFNSLSSKDDQDSFLASLISITSVRRRRPREDSQNNIPNNNSYTYVAPIVRGDNCVKIQVCFKAFQSLFGITHRRIATVKTALSETGSPPKDGRGKHNNRLHALSQAEKDLVRQHISSFKGRTSHYSREKSRKLYLPETLSVTKMYSFFTEAHANAADRITYESYRKIFNGDFNISFGYPRSDSCSKCDELITKIDFLQVQLEGQPENQELQKQKGQALTERELHQRKAENFYQRKRAAKVKDRQNVNCLSVAFDFQNELYCPNKTTNDVYYRRQLSLHSFNIHQLGSDTVHNFVYDETVGKKGADEVTSMLFYFVNNVVPQCVRHIEFFCDSCAGQNKNFTVIRFLYYLVHFKKRFDTLKIAFPERGHSYMECDRDLALVNKKVDAEVPSDWMEEFDRARTKPSPYNVIHSCQEDFFAMANFLKPAFKALCPIQTRPIRELVISAQYPGIVKYRNNWHGQMETAAIVSLSAKGKKAAKAILTEQPSRLYAGRLPISVAKFRDLQVLKKFCSPPSQTFFNDLPTSEDVVGAVHEEFDSDS</sequence>
<comment type="caution">
    <text evidence="2">The sequence shown here is derived from an EMBL/GenBank/DDBJ whole genome shotgun (WGS) entry which is preliminary data.</text>
</comment>
<dbReference type="PANTHER" id="PTHR10773:SF19">
    <property type="match status" value="1"/>
</dbReference>
<feature type="compositionally biased region" description="Basic and acidic residues" evidence="1">
    <location>
        <begin position="1"/>
        <end position="13"/>
    </location>
</feature>
<name>A0AAV4CJX4_9GAST</name>
<dbReference type="PANTHER" id="PTHR10773">
    <property type="entry name" value="DNA-DIRECTED RNA POLYMERASES I, II, AND III SUBUNIT RPABC2"/>
    <property type="match status" value="1"/>
</dbReference>
<accession>A0AAV4CJX4</accession>
<dbReference type="EMBL" id="BLXT01006532">
    <property type="protein sequence ID" value="GFO32007.1"/>
    <property type="molecule type" value="Genomic_DNA"/>
</dbReference>
<dbReference type="AlphaFoldDB" id="A0AAV4CJX4"/>
<evidence type="ECO:0000256" key="1">
    <source>
        <dbReference type="SAM" id="MobiDB-lite"/>
    </source>
</evidence>
<protein>
    <submittedName>
        <fullName evidence="2">Vitamin B12-dependent ribonucleotide reductase</fullName>
    </submittedName>
</protein>
<feature type="region of interest" description="Disordered" evidence="1">
    <location>
        <begin position="1"/>
        <end position="38"/>
    </location>
</feature>
<proteinExistence type="predicted"/>
<evidence type="ECO:0000313" key="2">
    <source>
        <dbReference type="EMBL" id="GFO32007.1"/>
    </source>
</evidence>